<dbReference type="PANTHER" id="PTHR36918:SF1">
    <property type="entry name" value="PROTEIN-EXPORT PROTEIN SECB"/>
    <property type="match status" value="1"/>
</dbReference>
<evidence type="ECO:0000313" key="2">
    <source>
        <dbReference type="EMBL" id="MCF4142225.1"/>
    </source>
</evidence>
<dbReference type="Pfam" id="PF02556">
    <property type="entry name" value="SecB"/>
    <property type="match status" value="1"/>
</dbReference>
<comment type="caution">
    <text evidence="2">The sequence shown here is derived from an EMBL/GenBank/DDBJ whole genome shotgun (WGS) entry which is preliminary data.</text>
</comment>
<comment type="similarity">
    <text evidence="1">Belongs to the SecB family.</text>
</comment>
<dbReference type="PANTHER" id="PTHR36918">
    <property type="match status" value="1"/>
</dbReference>
<dbReference type="InterPro" id="IPR003708">
    <property type="entry name" value="SecB"/>
</dbReference>
<gene>
    <name evidence="2" type="ORF">L2W38_05315</name>
</gene>
<proteinExistence type="inferred from homology"/>
<reference evidence="2 3" key="1">
    <citation type="submission" date="2022-01" db="EMBL/GenBank/DDBJ databases">
        <title>Dethiosulfovibrio faecalis sp. nov., a novel proteolytic, non-sulfur-reducing bacterium isolated from a marine aquaculture solid waste bioreactor.</title>
        <authorList>
            <person name="Grabowski S."/>
            <person name="Apolinario E."/>
            <person name="Schneider N."/>
            <person name="Marshall C.W."/>
            <person name="Sowers K.R."/>
        </authorList>
    </citation>
    <scope>NUCLEOTIDE SEQUENCE [LARGE SCALE GENOMIC DNA]</scope>
    <source>
        <strain evidence="2 3">DSM 12537</strain>
    </source>
</reference>
<dbReference type="SUPFAM" id="SSF54611">
    <property type="entry name" value="SecB-like"/>
    <property type="match status" value="1"/>
</dbReference>
<dbReference type="Gene3D" id="3.10.420.10">
    <property type="entry name" value="SecB-like"/>
    <property type="match status" value="1"/>
</dbReference>
<dbReference type="EMBL" id="JAKGUD010000004">
    <property type="protein sequence ID" value="MCF4142225.1"/>
    <property type="molecule type" value="Genomic_DNA"/>
</dbReference>
<evidence type="ECO:0000256" key="1">
    <source>
        <dbReference type="ARBA" id="ARBA00009990"/>
    </source>
</evidence>
<keyword evidence="3" id="KW-1185">Reference proteome</keyword>
<dbReference type="Proteomes" id="UP001200430">
    <property type="component" value="Unassembled WGS sequence"/>
</dbReference>
<name>A0ABS9ELZ6_9BACT</name>
<evidence type="ECO:0000313" key="3">
    <source>
        <dbReference type="Proteomes" id="UP001200430"/>
    </source>
</evidence>
<protein>
    <submittedName>
        <fullName evidence="2">Protein-export chaperone SecB</fullName>
    </submittedName>
</protein>
<accession>A0ABS9ELZ6</accession>
<organism evidence="2 3">
    <name type="scientific">Dethiosulfovibrio marinus</name>
    <dbReference type="NCBI Taxonomy" id="133532"/>
    <lineage>
        <taxon>Bacteria</taxon>
        <taxon>Thermotogati</taxon>
        <taxon>Synergistota</taxon>
        <taxon>Synergistia</taxon>
        <taxon>Synergistales</taxon>
        <taxon>Dethiosulfovibrionaceae</taxon>
        <taxon>Dethiosulfovibrio</taxon>
    </lineage>
</organism>
<sequence length="152" mass="17201">MLLLRKMTISTGCVLRFTDYKLERACFEGNPNYEKREGMIPLDLSLNREMKSISENSFSLSISVDVFEKPRENNYPFSVGVTVSGFFQVDDSVGLDLKNKLIETNAAAILFPYVRSIISQITLMANTDSTLILPPVNFVEMLRSEETKKTSE</sequence>
<dbReference type="InterPro" id="IPR035958">
    <property type="entry name" value="SecB-like_sf"/>
</dbReference>